<organism evidence="1">
    <name type="scientific">Polytomella parva</name>
    <dbReference type="NCBI Taxonomy" id="51329"/>
    <lineage>
        <taxon>Eukaryota</taxon>
        <taxon>Viridiplantae</taxon>
        <taxon>Chlorophyta</taxon>
        <taxon>core chlorophytes</taxon>
        <taxon>Chlorophyceae</taxon>
        <taxon>CS clade</taxon>
        <taxon>Chlamydomonadales</taxon>
        <taxon>Chlamydomonadaceae</taxon>
        <taxon>Polytomella</taxon>
    </lineage>
</organism>
<dbReference type="EMBL" id="HBFM01032738">
    <property type="protein sequence ID" value="CAD8791719.1"/>
    <property type="molecule type" value="Transcribed_RNA"/>
</dbReference>
<accession>A0A7S0VL08</accession>
<name>A0A7S0VL08_9CHLO</name>
<dbReference type="AlphaFoldDB" id="A0A7S0VL08"/>
<evidence type="ECO:0000313" key="1">
    <source>
        <dbReference type="EMBL" id="CAD8791719.1"/>
    </source>
</evidence>
<sequence length="182" mass="20762">MTIVSDLKQLRQKTIILGFGFVETFFTDRKKELKNIPKLKINLVETLENVLFTITVSSSLLTRHLAKTLAEYQLTAKPILNKEMTTILDSRKQLKPVQLVSFLTVAQQRQKKRELYNDIIGTEGLSSRSNAAQKLGLLKKSSQSAPVEGTAQNEMGNSNYKWYIPLPRSRIIVSEHRIYRIA</sequence>
<protein>
    <submittedName>
        <fullName evidence="1">Uncharacterized protein</fullName>
    </submittedName>
</protein>
<proteinExistence type="predicted"/>
<reference evidence="1" key="1">
    <citation type="submission" date="2021-01" db="EMBL/GenBank/DDBJ databases">
        <authorList>
            <person name="Corre E."/>
            <person name="Pelletier E."/>
            <person name="Niang G."/>
            <person name="Scheremetjew M."/>
            <person name="Finn R."/>
            <person name="Kale V."/>
            <person name="Holt S."/>
            <person name="Cochrane G."/>
            <person name="Meng A."/>
            <person name="Brown T."/>
            <person name="Cohen L."/>
        </authorList>
    </citation>
    <scope>NUCLEOTIDE SEQUENCE</scope>
    <source>
        <strain evidence="1">SAG 63-3</strain>
    </source>
</reference>
<gene>
    <name evidence="1" type="ORF">PPAR00522_LOCUS21414</name>
</gene>